<reference evidence="24" key="2">
    <citation type="submission" date="2023-11" db="EMBL/GenBank/DDBJ databases">
        <title>MicrobeMod: A computational toolkit for identifying prokaryotic methylation and restriction-modification with nanopore sequencing.</title>
        <authorList>
            <person name="Crits-Christoph A."/>
            <person name="Kang S.C."/>
            <person name="Lee H."/>
            <person name="Ostrov N."/>
        </authorList>
    </citation>
    <scope>NUCLEOTIDE SEQUENCE</scope>
    <source>
        <strain evidence="24">ATCC 51242</strain>
    </source>
</reference>
<dbReference type="Gene3D" id="1.20.120.160">
    <property type="entry name" value="HPT domain"/>
    <property type="match status" value="1"/>
</dbReference>
<dbReference type="PRINTS" id="PR00344">
    <property type="entry name" value="BCTRLSENSOR"/>
</dbReference>
<dbReference type="SMART" id="SM00388">
    <property type="entry name" value="HisKA"/>
    <property type="match status" value="1"/>
</dbReference>
<dbReference type="EMBL" id="JAWXXX010000001">
    <property type="protein sequence ID" value="MDX5893304.1"/>
    <property type="molecule type" value="Genomic_DNA"/>
</dbReference>
<dbReference type="Gene3D" id="3.30.565.10">
    <property type="entry name" value="Histidine kinase-like ATPase, C-terminal domain"/>
    <property type="match status" value="1"/>
</dbReference>
<keyword evidence="10" id="KW-0067">ATP-binding</keyword>
<dbReference type="STRING" id="42256.RradSPS_0608"/>
<dbReference type="CDD" id="cd19410">
    <property type="entry name" value="HK9-like_sensor"/>
    <property type="match status" value="1"/>
</dbReference>
<dbReference type="EMBL" id="CP007514">
    <property type="protein sequence ID" value="AHY45891.1"/>
    <property type="molecule type" value="Genomic_DNA"/>
</dbReference>
<evidence type="ECO:0000313" key="23">
    <source>
        <dbReference type="EMBL" id="AHY45891.1"/>
    </source>
</evidence>
<dbReference type="InterPro" id="IPR004358">
    <property type="entry name" value="Sig_transdc_His_kin-like_C"/>
</dbReference>
<gene>
    <name evidence="23" type="ORF">RradSPS_0608</name>
    <name evidence="24" type="ORF">SIL72_04595</name>
</gene>
<feature type="domain" description="HPt" evidence="22">
    <location>
        <begin position="971"/>
        <end position="1064"/>
    </location>
</feature>
<dbReference type="Pfam" id="PF02518">
    <property type="entry name" value="HATPase_c"/>
    <property type="match status" value="1"/>
</dbReference>
<evidence type="ECO:0000313" key="24">
    <source>
        <dbReference type="EMBL" id="MDX5893304.1"/>
    </source>
</evidence>
<dbReference type="PANTHER" id="PTHR45339:SF1">
    <property type="entry name" value="HYBRID SIGNAL TRANSDUCTION HISTIDINE KINASE J"/>
    <property type="match status" value="1"/>
</dbReference>
<dbReference type="InterPro" id="IPR001789">
    <property type="entry name" value="Sig_transdc_resp-reg_receiver"/>
</dbReference>
<dbReference type="GO" id="GO:0005886">
    <property type="term" value="C:plasma membrane"/>
    <property type="evidence" value="ECO:0007669"/>
    <property type="project" value="UniProtKB-SubCell"/>
</dbReference>
<dbReference type="PROSITE" id="PS50894">
    <property type="entry name" value="HPT"/>
    <property type="match status" value="1"/>
</dbReference>
<evidence type="ECO:0000256" key="1">
    <source>
        <dbReference type="ARBA" id="ARBA00000085"/>
    </source>
</evidence>
<evidence type="ECO:0000256" key="11">
    <source>
        <dbReference type="ARBA" id="ARBA00022989"/>
    </source>
</evidence>
<dbReference type="InterPro" id="IPR003661">
    <property type="entry name" value="HisK_dim/P_dom"/>
</dbReference>
<dbReference type="SUPFAM" id="SSF47384">
    <property type="entry name" value="Homodimeric domain of signal transducing histidine kinase"/>
    <property type="match status" value="1"/>
</dbReference>
<dbReference type="FunFam" id="1.10.287.130:FF:000002">
    <property type="entry name" value="Two-component osmosensing histidine kinase"/>
    <property type="match status" value="1"/>
</dbReference>
<dbReference type="SUPFAM" id="SSF52172">
    <property type="entry name" value="CheY-like"/>
    <property type="match status" value="2"/>
</dbReference>
<dbReference type="Pfam" id="PF05227">
    <property type="entry name" value="CHASE3"/>
    <property type="match status" value="1"/>
</dbReference>
<dbReference type="RefSeq" id="WP_051589283.1">
    <property type="nucleotide sequence ID" value="NZ_CP007514.1"/>
</dbReference>
<dbReference type="SUPFAM" id="SSF55785">
    <property type="entry name" value="PYP-like sensor domain (PAS domain)"/>
    <property type="match status" value="1"/>
</dbReference>
<dbReference type="GO" id="GO:0005524">
    <property type="term" value="F:ATP binding"/>
    <property type="evidence" value="ECO:0007669"/>
    <property type="project" value="UniProtKB-KW"/>
</dbReference>
<dbReference type="InterPro" id="IPR000700">
    <property type="entry name" value="PAS-assoc_C"/>
</dbReference>
<evidence type="ECO:0000256" key="10">
    <source>
        <dbReference type="ARBA" id="ARBA00022840"/>
    </source>
</evidence>
<feature type="modified residue" description="Phosphohistidine" evidence="14">
    <location>
        <position position="1010"/>
    </location>
</feature>
<keyword evidence="8" id="KW-0547">Nucleotide-binding</keyword>
<dbReference type="eggNOG" id="COG5002">
    <property type="taxonomic scope" value="Bacteria"/>
</dbReference>
<evidence type="ECO:0000256" key="6">
    <source>
        <dbReference type="ARBA" id="ARBA00022679"/>
    </source>
</evidence>
<dbReference type="GO" id="GO:0000155">
    <property type="term" value="F:phosphorelay sensor kinase activity"/>
    <property type="evidence" value="ECO:0007669"/>
    <property type="project" value="InterPro"/>
</dbReference>
<evidence type="ECO:0000256" key="7">
    <source>
        <dbReference type="ARBA" id="ARBA00022692"/>
    </source>
</evidence>
<feature type="domain" description="PAS" evidence="20">
    <location>
        <begin position="274"/>
        <end position="309"/>
    </location>
</feature>
<dbReference type="SUPFAM" id="SSF47226">
    <property type="entry name" value="Histidine-containing phosphotransfer domain, HPT domain"/>
    <property type="match status" value="1"/>
</dbReference>
<dbReference type="Pfam" id="PF00512">
    <property type="entry name" value="HisKA"/>
    <property type="match status" value="1"/>
</dbReference>
<evidence type="ECO:0000256" key="2">
    <source>
        <dbReference type="ARBA" id="ARBA00004651"/>
    </source>
</evidence>
<evidence type="ECO:0000313" key="25">
    <source>
        <dbReference type="Proteomes" id="UP000025229"/>
    </source>
</evidence>
<dbReference type="InterPro" id="IPR005467">
    <property type="entry name" value="His_kinase_dom"/>
</dbReference>
<sequence>MESGQTRLDAAFGLLLALVLLLIGFVVVESYRVYSVDLQRQQGSAAVYGSVQQLREDLLNIETGKRGYLLSGNDSFLDPYRMGREGFTQHFAELGRLNAEYDIVEPGDLRTLETQKDRVVNISETQIALRSQGEVDPERLLVGQAKPEMDAARETLMTLESQAVVARDASIAQTQRSVTFEALFAGILGGIALVLGLVFFYYVRRGLIHPLKRLRDDASEAKRALEAADDRSMDGGYEALAWWRGKNKDVRGGATELEEVRRAFVAMVDQIQLQTERIRTLISGVEDPLITVDREGSITFANNAAREMLLPDLPPESREAELGERLRDSGLCRTLLEALDSGEATSGVEETLRRPDGESVYLHTTTSPLHDRAGTVVGALKIMHDVTARKEAEVETRRAREAAERANRSKSEFLANMSHEIRTPMNGVIGMTELLLSTDLSEEQREYAETVRTSGESLLTIINDILDFSKIEAGKLALEEIPYDLVSLMEETAALFVGRCRERGLNLTVSVGENVPPYLLGDPTRVRQVLMNLVSNAVKFTGSGEVSLSASVGDRGPVLLLVRDTGIGMTEEQRAGIFDAFSQADGSITRRYGGTGLGLAITRQLVELMDGKIHVESEPGVGSRFYVELPLKLPAHPPASAHSLPSFRGARVLVVDGDPAGRSTLRRLLSACGAEVETHEDLSEAFFALREAALDARPFDAAVTSPGPESADVARFARNVASDPGIPALPLVALTPATGTPAEVPEAGEFSARLSKPVRRSELYGTLASLLSAPEPEEQTSGATGETPEKPDLPQGRIRVLLAEDNPVNQRVATRMLERLGCEVEVVGDGRSAVEAAASEEFSLILMDVQMPRLGGYEATAKIRRREAQAPDARRTPIVAMTANAMKGDREAALAAGMDDYLAKPVRSEDLARMVSARAAPLPVRKPVLREALSRPTSGPRDLPDALQDPAAPLLDEGVLSGLVSLESEGEPEILRELVGVFLNDARSRLDDLRRGVRSKDLAKVRRTAHALRGASASIGAAKLAGGLSELESRATERDLPELPDLLDALERDFRRTSRALLRRTTIGVSGEEAPRRTDRVS</sequence>
<dbReference type="SMART" id="SM00086">
    <property type="entry name" value="PAC"/>
    <property type="match status" value="1"/>
</dbReference>
<feature type="transmembrane region" description="Helical" evidence="17">
    <location>
        <begin position="182"/>
        <end position="203"/>
    </location>
</feature>
<dbReference type="InterPro" id="IPR008207">
    <property type="entry name" value="Sig_transdc_His_kin_Hpt_dom"/>
</dbReference>
<evidence type="ECO:0000259" key="21">
    <source>
        <dbReference type="PROSITE" id="PS50113"/>
    </source>
</evidence>
<dbReference type="PROSITE" id="PS50112">
    <property type="entry name" value="PAS"/>
    <property type="match status" value="1"/>
</dbReference>
<dbReference type="InterPro" id="IPR003594">
    <property type="entry name" value="HATPase_dom"/>
</dbReference>
<evidence type="ECO:0000256" key="8">
    <source>
        <dbReference type="ARBA" id="ARBA00022741"/>
    </source>
</evidence>
<accession>A0A023X102</accession>
<feature type="domain" description="Histidine kinase" evidence="18">
    <location>
        <begin position="416"/>
        <end position="633"/>
    </location>
</feature>
<comment type="catalytic activity">
    <reaction evidence="1">
        <text>ATP + protein L-histidine = ADP + protein N-phospho-L-histidine.</text>
        <dbReference type="EC" id="2.7.13.3"/>
    </reaction>
</comment>
<dbReference type="SMART" id="SM00073">
    <property type="entry name" value="HPT"/>
    <property type="match status" value="1"/>
</dbReference>
<dbReference type="PROSITE" id="PS50113">
    <property type="entry name" value="PAC"/>
    <property type="match status" value="1"/>
</dbReference>
<evidence type="ECO:0000256" key="9">
    <source>
        <dbReference type="ARBA" id="ARBA00022777"/>
    </source>
</evidence>
<dbReference type="NCBIfam" id="TIGR00229">
    <property type="entry name" value="sensory_box"/>
    <property type="match status" value="1"/>
</dbReference>
<protein>
    <recommendedName>
        <fullName evidence="3">histidine kinase</fullName>
        <ecNumber evidence="3">2.7.13.3</ecNumber>
    </recommendedName>
</protein>
<dbReference type="InterPro" id="IPR001610">
    <property type="entry name" value="PAC"/>
</dbReference>
<keyword evidence="4" id="KW-1003">Cell membrane</keyword>
<evidence type="ECO:0000256" key="13">
    <source>
        <dbReference type="ARBA" id="ARBA00023136"/>
    </source>
</evidence>
<dbReference type="Gene3D" id="6.10.340.10">
    <property type="match status" value="1"/>
</dbReference>
<keyword evidence="9" id="KW-0418">Kinase</keyword>
<dbReference type="KEGG" id="rrd:RradSPS_0608"/>
<keyword evidence="25" id="KW-1185">Reference proteome</keyword>
<evidence type="ECO:0000259" key="19">
    <source>
        <dbReference type="PROSITE" id="PS50110"/>
    </source>
</evidence>
<dbReference type="InterPro" id="IPR036641">
    <property type="entry name" value="HPT_dom_sf"/>
</dbReference>
<dbReference type="Pfam" id="PF08448">
    <property type="entry name" value="PAS_4"/>
    <property type="match status" value="1"/>
</dbReference>
<reference evidence="23 25" key="1">
    <citation type="submission" date="2014-03" db="EMBL/GenBank/DDBJ databases">
        <title>Complete genome sequence of the Radio-Resistant Rubrobacter radiotolerans RSPS-4.</title>
        <authorList>
            <person name="Egas C.C."/>
            <person name="Barroso C.C."/>
            <person name="Froufe H.J.C."/>
            <person name="Pacheco J.J."/>
            <person name="Albuquerque L.L."/>
            <person name="da Costa M.M.S."/>
        </authorList>
    </citation>
    <scope>NUCLEOTIDE SEQUENCE [LARGE SCALE GENOMIC DNA]</scope>
    <source>
        <strain evidence="23 25">RSPS-4</strain>
    </source>
</reference>
<dbReference type="InterPro" id="IPR011006">
    <property type="entry name" value="CheY-like_superfamily"/>
</dbReference>
<dbReference type="CDD" id="cd00082">
    <property type="entry name" value="HisKA"/>
    <property type="match status" value="1"/>
</dbReference>
<dbReference type="PROSITE" id="PS50109">
    <property type="entry name" value="HIS_KIN"/>
    <property type="match status" value="1"/>
</dbReference>
<evidence type="ECO:0000256" key="12">
    <source>
        <dbReference type="ARBA" id="ARBA00023012"/>
    </source>
</evidence>
<keyword evidence="5 15" id="KW-0597">Phosphoprotein</keyword>
<evidence type="ECO:0000256" key="14">
    <source>
        <dbReference type="PROSITE-ProRule" id="PRU00110"/>
    </source>
</evidence>
<dbReference type="Gene3D" id="1.10.287.130">
    <property type="match status" value="1"/>
</dbReference>
<dbReference type="SMART" id="SM00448">
    <property type="entry name" value="REC"/>
    <property type="match status" value="2"/>
</dbReference>
<dbReference type="InterPro" id="IPR007891">
    <property type="entry name" value="CHASE3"/>
</dbReference>
<keyword evidence="12" id="KW-0902">Two-component regulatory system</keyword>
<dbReference type="InterPro" id="IPR035965">
    <property type="entry name" value="PAS-like_dom_sf"/>
</dbReference>
<keyword evidence="13 17" id="KW-0472">Membrane</keyword>
<dbReference type="EC" id="2.7.13.3" evidence="3"/>
<comment type="caution">
    <text evidence="15">Lacks conserved residue(s) required for the propagation of feature annotation.</text>
</comment>
<keyword evidence="7 17" id="KW-0812">Transmembrane</keyword>
<proteinExistence type="predicted"/>
<dbReference type="InterPro" id="IPR013656">
    <property type="entry name" value="PAS_4"/>
</dbReference>
<dbReference type="Gene3D" id="3.30.450.20">
    <property type="entry name" value="PAS domain"/>
    <property type="match status" value="1"/>
</dbReference>
<dbReference type="PROSITE" id="PS50110">
    <property type="entry name" value="RESPONSE_REGULATORY"/>
    <property type="match status" value="2"/>
</dbReference>
<feature type="modified residue" description="4-aspartylphosphate" evidence="15">
    <location>
        <position position="848"/>
    </location>
</feature>
<keyword evidence="6" id="KW-0808">Transferase</keyword>
<evidence type="ECO:0000256" key="4">
    <source>
        <dbReference type="ARBA" id="ARBA00022475"/>
    </source>
</evidence>
<dbReference type="FunFam" id="3.30.565.10:FF:000078">
    <property type="entry name" value="Two-component sensor histidine kinase"/>
    <property type="match status" value="1"/>
</dbReference>
<evidence type="ECO:0000259" key="20">
    <source>
        <dbReference type="PROSITE" id="PS50112"/>
    </source>
</evidence>
<dbReference type="AlphaFoldDB" id="A0A023X102"/>
<dbReference type="Pfam" id="PF01627">
    <property type="entry name" value="Hpt"/>
    <property type="match status" value="1"/>
</dbReference>
<dbReference type="InterPro" id="IPR036097">
    <property type="entry name" value="HisK_dim/P_sf"/>
</dbReference>
<comment type="subcellular location">
    <subcellularLocation>
        <location evidence="2">Cell membrane</location>
        <topology evidence="2">Multi-pass membrane protein</topology>
    </subcellularLocation>
</comment>
<dbReference type="HOGENOM" id="CLU_000445_114_15_11"/>
<feature type="domain" description="Response regulatory" evidence="19">
    <location>
        <begin position="651"/>
        <end position="771"/>
    </location>
</feature>
<dbReference type="CDD" id="cd17546">
    <property type="entry name" value="REC_hyHK_CKI1_RcsC-like"/>
    <property type="match status" value="1"/>
</dbReference>
<dbReference type="PANTHER" id="PTHR45339">
    <property type="entry name" value="HYBRID SIGNAL TRANSDUCTION HISTIDINE KINASE J"/>
    <property type="match status" value="1"/>
</dbReference>
<dbReference type="CDD" id="cd16922">
    <property type="entry name" value="HATPase_EvgS-ArcB-TorS-like"/>
    <property type="match status" value="1"/>
</dbReference>
<evidence type="ECO:0000259" key="18">
    <source>
        <dbReference type="PROSITE" id="PS50109"/>
    </source>
</evidence>
<evidence type="ECO:0000259" key="22">
    <source>
        <dbReference type="PROSITE" id="PS50894"/>
    </source>
</evidence>
<feature type="region of interest" description="Disordered" evidence="16">
    <location>
        <begin position="768"/>
        <end position="793"/>
    </location>
</feature>
<dbReference type="Proteomes" id="UP001281130">
    <property type="component" value="Unassembled WGS sequence"/>
</dbReference>
<evidence type="ECO:0000256" key="16">
    <source>
        <dbReference type="SAM" id="MobiDB-lite"/>
    </source>
</evidence>
<evidence type="ECO:0000256" key="17">
    <source>
        <dbReference type="SAM" id="Phobius"/>
    </source>
</evidence>
<dbReference type="Proteomes" id="UP000025229">
    <property type="component" value="Chromosome"/>
</dbReference>
<evidence type="ECO:0000256" key="15">
    <source>
        <dbReference type="PROSITE-ProRule" id="PRU00169"/>
    </source>
</evidence>
<dbReference type="InterPro" id="IPR036890">
    <property type="entry name" value="HATPase_C_sf"/>
</dbReference>
<name>A0A023X102_RUBRA</name>
<dbReference type="CDD" id="cd00130">
    <property type="entry name" value="PAS"/>
    <property type="match status" value="1"/>
</dbReference>
<keyword evidence="11 17" id="KW-1133">Transmembrane helix</keyword>
<dbReference type="Gene3D" id="3.40.50.2300">
    <property type="match status" value="2"/>
</dbReference>
<feature type="domain" description="PAC" evidence="21">
    <location>
        <begin position="346"/>
        <end position="398"/>
    </location>
</feature>
<organism evidence="23 25">
    <name type="scientific">Rubrobacter radiotolerans</name>
    <name type="common">Arthrobacter radiotolerans</name>
    <dbReference type="NCBI Taxonomy" id="42256"/>
    <lineage>
        <taxon>Bacteria</taxon>
        <taxon>Bacillati</taxon>
        <taxon>Actinomycetota</taxon>
        <taxon>Rubrobacteria</taxon>
        <taxon>Rubrobacterales</taxon>
        <taxon>Rubrobacteraceae</taxon>
        <taxon>Rubrobacter</taxon>
    </lineage>
</organism>
<dbReference type="Pfam" id="PF00072">
    <property type="entry name" value="Response_reg"/>
    <property type="match status" value="1"/>
</dbReference>
<evidence type="ECO:0000256" key="3">
    <source>
        <dbReference type="ARBA" id="ARBA00012438"/>
    </source>
</evidence>
<feature type="domain" description="Response regulatory" evidence="19">
    <location>
        <begin position="799"/>
        <end position="919"/>
    </location>
</feature>
<dbReference type="SUPFAM" id="SSF55874">
    <property type="entry name" value="ATPase domain of HSP90 chaperone/DNA topoisomerase II/histidine kinase"/>
    <property type="match status" value="1"/>
</dbReference>
<evidence type="ECO:0000256" key="5">
    <source>
        <dbReference type="ARBA" id="ARBA00022553"/>
    </source>
</evidence>
<dbReference type="InterPro" id="IPR000014">
    <property type="entry name" value="PAS"/>
</dbReference>
<dbReference type="SMART" id="SM00387">
    <property type="entry name" value="HATPase_c"/>
    <property type="match status" value="1"/>
</dbReference>
<dbReference type="OrthoDB" id="9810730at2"/>